<organism evidence="1 2">
    <name type="scientific">Hypoxylon rubiginosum</name>
    <dbReference type="NCBI Taxonomy" id="110542"/>
    <lineage>
        <taxon>Eukaryota</taxon>
        <taxon>Fungi</taxon>
        <taxon>Dikarya</taxon>
        <taxon>Ascomycota</taxon>
        <taxon>Pezizomycotina</taxon>
        <taxon>Sordariomycetes</taxon>
        <taxon>Xylariomycetidae</taxon>
        <taxon>Xylariales</taxon>
        <taxon>Hypoxylaceae</taxon>
        <taxon>Hypoxylon</taxon>
    </lineage>
</organism>
<dbReference type="EMBL" id="MU393426">
    <property type="protein sequence ID" value="KAI4870008.1"/>
    <property type="molecule type" value="Genomic_DNA"/>
</dbReference>
<proteinExistence type="predicted"/>
<name>A0ACB9ZED4_9PEZI</name>
<dbReference type="Proteomes" id="UP001497700">
    <property type="component" value="Unassembled WGS sequence"/>
</dbReference>
<evidence type="ECO:0000313" key="1">
    <source>
        <dbReference type="EMBL" id="KAI4870008.1"/>
    </source>
</evidence>
<gene>
    <name evidence="1" type="ORF">F4820DRAFT_404797</name>
</gene>
<accession>A0ACB9ZED4</accession>
<sequence length="178" mass="18797">MRFSTACVAALSAGVASAGSWFGGSQDVITKDVEKVPGDSPLEFCDSDHSNDIVKIESVDLLPNPPESGAELVIRATGTVFETITTGAIVNLVVKYGLIRLISTQADLCEQIGNVDLECPIEKGVLSITKAVEIPKEVPPGTYNVYAEVINADKKPITCLQATVKFGGKKESESIGDL</sequence>
<keyword evidence="2" id="KW-1185">Reference proteome</keyword>
<reference evidence="1 2" key="1">
    <citation type="journal article" date="2022" name="New Phytol.">
        <title>Ecological generalism drives hyperdiversity of secondary metabolite gene clusters in xylarialean endophytes.</title>
        <authorList>
            <person name="Franco M.E.E."/>
            <person name="Wisecaver J.H."/>
            <person name="Arnold A.E."/>
            <person name="Ju Y.M."/>
            <person name="Slot J.C."/>
            <person name="Ahrendt S."/>
            <person name="Moore L.P."/>
            <person name="Eastman K.E."/>
            <person name="Scott K."/>
            <person name="Konkel Z."/>
            <person name="Mondo S.J."/>
            <person name="Kuo A."/>
            <person name="Hayes R.D."/>
            <person name="Haridas S."/>
            <person name="Andreopoulos B."/>
            <person name="Riley R."/>
            <person name="LaButti K."/>
            <person name="Pangilinan J."/>
            <person name="Lipzen A."/>
            <person name="Amirebrahimi M."/>
            <person name="Yan J."/>
            <person name="Adam C."/>
            <person name="Keymanesh K."/>
            <person name="Ng V."/>
            <person name="Louie K."/>
            <person name="Northen T."/>
            <person name="Drula E."/>
            <person name="Henrissat B."/>
            <person name="Hsieh H.M."/>
            <person name="Youens-Clark K."/>
            <person name="Lutzoni F."/>
            <person name="Miadlikowska J."/>
            <person name="Eastwood D.C."/>
            <person name="Hamelin R.C."/>
            <person name="Grigoriev I.V."/>
            <person name="U'Ren J.M."/>
        </authorList>
    </citation>
    <scope>NUCLEOTIDE SEQUENCE [LARGE SCALE GENOMIC DNA]</scope>
    <source>
        <strain evidence="1 2">CBS 119005</strain>
    </source>
</reference>
<comment type="caution">
    <text evidence="1">The sequence shown here is derived from an EMBL/GenBank/DDBJ whole genome shotgun (WGS) entry which is preliminary data.</text>
</comment>
<protein>
    <submittedName>
        <fullName evidence="1">Phosphatidylinositol/phosphatidylglycerol transfer protein</fullName>
    </submittedName>
</protein>
<evidence type="ECO:0000313" key="2">
    <source>
        <dbReference type="Proteomes" id="UP001497700"/>
    </source>
</evidence>